<evidence type="ECO:0000313" key="2">
    <source>
        <dbReference type="Proteomes" id="UP000054537"/>
    </source>
</evidence>
<protein>
    <submittedName>
        <fullName evidence="1">Uncharacterized protein</fullName>
    </submittedName>
</protein>
<dbReference type="OrthoDB" id="2895671at2"/>
<dbReference type="STRING" id="1869.MB27_38535"/>
<dbReference type="Proteomes" id="UP000054537">
    <property type="component" value="Unassembled WGS sequence"/>
</dbReference>
<reference evidence="1 2" key="1">
    <citation type="submission" date="2014-10" db="EMBL/GenBank/DDBJ databases">
        <title>Draft genome sequence of Actinoplanes utahensis NRRL 12052.</title>
        <authorList>
            <person name="Velasco-Bucheli B."/>
            <person name="del Cerro C."/>
            <person name="Hormigo D."/>
            <person name="Garcia J.L."/>
            <person name="Acebal C."/>
            <person name="Arroyo M."/>
            <person name="de la Mata I."/>
        </authorList>
    </citation>
    <scope>NUCLEOTIDE SEQUENCE [LARGE SCALE GENOMIC DNA]</scope>
    <source>
        <strain evidence="1 2">NRRL 12052</strain>
    </source>
</reference>
<dbReference type="EMBL" id="JRTT01000137">
    <property type="protein sequence ID" value="KHD72377.1"/>
    <property type="molecule type" value="Genomic_DNA"/>
</dbReference>
<evidence type="ECO:0000313" key="1">
    <source>
        <dbReference type="EMBL" id="KHD72377.1"/>
    </source>
</evidence>
<dbReference type="AlphaFoldDB" id="A0A0A6WXG6"/>
<comment type="caution">
    <text evidence="1">The sequence shown here is derived from an EMBL/GenBank/DDBJ whole genome shotgun (WGS) entry which is preliminary data.</text>
</comment>
<accession>A0A0A6WXG6</accession>
<proteinExistence type="predicted"/>
<dbReference type="eggNOG" id="ENOG5033ERP">
    <property type="taxonomic scope" value="Bacteria"/>
</dbReference>
<name>A0A0A6WXG6_ACTUT</name>
<organism evidence="1 2">
    <name type="scientific">Actinoplanes utahensis</name>
    <dbReference type="NCBI Taxonomy" id="1869"/>
    <lineage>
        <taxon>Bacteria</taxon>
        <taxon>Bacillati</taxon>
        <taxon>Actinomycetota</taxon>
        <taxon>Actinomycetes</taxon>
        <taxon>Micromonosporales</taxon>
        <taxon>Micromonosporaceae</taxon>
        <taxon>Actinoplanes</taxon>
    </lineage>
</organism>
<gene>
    <name evidence="1" type="ORF">MB27_38535</name>
</gene>
<keyword evidence="2" id="KW-1185">Reference proteome</keyword>
<sequence>MLMSETTDIVPGPGGVMTDEVGVVTGDLTLRTELVDGDAVVRVQYKDAEEWYTVTGARAKLADPADLAAVHTVAAALLHRPED</sequence>